<evidence type="ECO:0000256" key="4">
    <source>
        <dbReference type="ARBA" id="ARBA00009894"/>
    </source>
</evidence>
<evidence type="ECO:0000256" key="9">
    <source>
        <dbReference type="ARBA" id="ARBA00023277"/>
    </source>
</evidence>
<feature type="binding site" evidence="10">
    <location>
        <position position="61"/>
    </location>
    <ligand>
        <name>Zn(2+)</name>
        <dbReference type="ChEBI" id="CHEBI:29105"/>
    </ligand>
</feature>
<dbReference type="Gene3D" id="3.40.50.10490">
    <property type="entry name" value="Glucose-6-phosphate isomerase like protein, domain 1"/>
    <property type="match status" value="1"/>
</dbReference>
<proteinExistence type="inferred from homology"/>
<comment type="subunit">
    <text evidence="10">Homotetramer.</text>
</comment>
<evidence type="ECO:0000256" key="1">
    <source>
        <dbReference type="ARBA" id="ARBA00000348"/>
    </source>
</evidence>
<comment type="pathway">
    <text evidence="10">Carbohydrate biosynthesis; D-glycero-D-manno-heptose 7-phosphate biosynthesis; D-glycero-alpha-D-manno-heptose 7-phosphate and D-glycero-beta-D-manno-heptose 7-phosphate from sedoheptulose 7-phosphate: step 1/1.</text>
</comment>
<comment type="catalytic activity">
    <reaction evidence="1 10">
        <text>2 D-sedoheptulose 7-phosphate = D-glycero-alpha-D-manno-heptose 7-phosphate + D-glycero-beta-D-manno-heptose 7-phosphate</text>
        <dbReference type="Rhea" id="RHEA:27489"/>
        <dbReference type="ChEBI" id="CHEBI:57483"/>
        <dbReference type="ChEBI" id="CHEBI:60203"/>
        <dbReference type="ChEBI" id="CHEBI:60204"/>
        <dbReference type="EC" id="5.3.1.28"/>
    </reaction>
</comment>
<feature type="binding site" evidence="10">
    <location>
        <position position="65"/>
    </location>
    <ligand>
        <name>substrate</name>
    </ligand>
</feature>
<feature type="binding site" evidence="10">
    <location>
        <begin position="52"/>
        <end position="54"/>
    </location>
    <ligand>
        <name>substrate</name>
    </ligand>
</feature>
<comment type="function">
    <text evidence="2 10">Catalyzes the isomerization of sedoheptulose 7-phosphate in D-glycero-D-manno-heptose 7-phosphate.</text>
</comment>
<comment type="cofactor">
    <cofactor evidence="10">
        <name>Zn(2+)</name>
        <dbReference type="ChEBI" id="CHEBI:29105"/>
    </cofactor>
    <text evidence="10">Binds 1 zinc ion per subunit.</text>
</comment>
<comment type="caution">
    <text evidence="10">Lacks conserved residue(s) required for the propagation of feature annotation.</text>
</comment>
<keyword evidence="6 10" id="KW-0479">Metal-binding</keyword>
<name>A0ABX0WV09_9PROT</name>
<evidence type="ECO:0000256" key="8">
    <source>
        <dbReference type="ARBA" id="ARBA00023235"/>
    </source>
</evidence>
<keyword evidence="7 10" id="KW-0862">Zinc</keyword>
<dbReference type="InterPro" id="IPR046348">
    <property type="entry name" value="SIS_dom_sf"/>
</dbReference>
<comment type="miscellaneous">
    <text evidence="10">The reaction produces a racemic mixture of D-glycero-alpha-D-manno-heptose 7-phosphate and D-glycero-beta-D-manno-heptose 7-phosphate.</text>
</comment>
<comment type="similarity">
    <text evidence="4 10">Belongs to the SIS family. GmhA subfamily.</text>
</comment>
<dbReference type="Pfam" id="PF13580">
    <property type="entry name" value="SIS_2"/>
    <property type="match status" value="1"/>
</dbReference>
<dbReference type="InterPro" id="IPR050099">
    <property type="entry name" value="SIS_GmhA/DiaA_subfam"/>
</dbReference>
<organism evidence="12 13">
    <name type="scientific">Thalassospira tepidiphila</name>
    <dbReference type="NCBI Taxonomy" id="393657"/>
    <lineage>
        <taxon>Bacteria</taxon>
        <taxon>Pseudomonadati</taxon>
        <taxon>Pseudomonadota</taxon>
        <taxon>Alphaproteobacteria</taxon>
        <taxon>Rhodospirillales</taxon>
        <taxon>Thalassospiraceae</taxon>
        <taxon>Thalassospira</taxon>
    </lineage>
</organism>
<evidence type="ECO:0000313" key="13">
    <source>
        <dbReference type="Proteomes" id="UP000556869"/>
    </source>
</evidence>
<dbReference type="SUPFAM" id="SSF53697">
    <property type="entry name" value="SIS domain"/>
    <property type="match status" value="1"/>
</dbReference>
<dbReference type="CDD" id="cd05006">
    <property type="entry name" value="SIS_GmhA"/>
    <property type="match status" value="1"/>
</dbReference>
<feature type="binding site" evidence="10">
    <location>
        <begin position="94"/>
        <end position="95"/>
    </location>
    <ligand>
        <name>substrate</name>
    </ligand>
</feature>
<dbReference type="PANTHER" id="PTHR30390">
    <property type="entry name" value="SEDOHEPTULOSE 7-PHOSPHATE ISOMERASE / DNAA INITIATOR-ASSOCIATING FACTOR FOR REPLICATION INITIATION"/>
    <property type="match status" value="1"/>
</dbReference>
<dbReference type="GO" id="GO:0016853">
    <property type="term" value="F:isomerase activity"/>
    <property type="evidence" value="ECO:0007669"/>
    <property type="project" value="UniProtKB-KW"/>
</dbReference>
<evidence type="ECO:0000256" key="7">
    <source>
        <dbReference type="ARBA" id="ARBA00022833"/>
    </source>
</evidence>
<comment type="subcellular location">
    <subcellularLocation>
        <location evidence="3 10">Cytoplasm</location>
    </subcellularLocation>
</comment>
<reference evidence="12 13" key="1">
    <citation type="submission" date="2020-03" db="EMBL/GenBank/DDBJ databases">
        <title>Genomic Encyclopedia of Type Strains, Phase IV (KMG-IV): sequencing the most valuable type-strain genomes for metagenomic binning, comparative biology and taxonomic classification.</title>
        <authorList>
            <person name="Goeker M."/>
        </authorList>
    </citation>
    <scope>NUCLEOTIDE SEQUENCE [LARGE SCALE GENOMIC DNA]</scope>
    <source>
        <strain evidence="12 13">DSM 18888</strain>
    </source>
</reference>
<gene>
    <name evidence="10" type="primary">gmhA</name>
    <name evidence="12" type="ORF">GGR96_000225</name>
</gene>
<feature type="binding site" evidence="10">
    <location>
        <position position="172"/>
    </location>
    <ligand>
        <name>Zn(2+)</name>
        <dbReference type="ChEBI" id="CHEBI:29105"/>
    </ligand>
</feature>
<dbReference type="InterPro" id="IPR001347">
    <property type="entry name" value="SIS_dom"/>
</dbReference>
<dbReference type="PANTHER" id="PTHR30390:SF6">
    <property type="entry name" value="DNAA INITIATOR-ASSOCIATING PROTEIN DIAA"/>
    <property type="match status" value="1"/>
</dbReference>
<keyword evidence="9 10" id="KW-0119">Carbohydrate metabolism</keyword>
<keyword evidence="5 10" id="KW-0963">Cytoplasm</keyword>
<dbReference type="PROSITE" id="PS51464">
    <property type="entry name" value="SIS"/>
    <property type="match status" value="1"/>
</dbReference>
<dbReference type="InterPro" id="IPR004515">
    <property type="entry name" value="Phosphoheptose_Isoase"/>
</dbReference>
<feature type="binding site" evidence="10">
    <location>
        <begin position="120"/>
        <end position="122"/>
    </location>
    <ligand>
        <name>substrate</name>
    </ligand>
</feature>
<evidence type="ECO:0000256" key="5">
    <source>
        <dbReference type="ARBA" id="ARBA00022490"/>
    </source>
</evidence>
<evidence type="ECO:0000256" key="2">
    <source>
        <dbReference type="ARBA" id="ARBA00003172"/>
    </source>
</evidence>
<feature type="binding site" evidence="10">
    <location>
        <position position="125"/>
    </location>
    <ligand>
        <name>substrate</name>
    </ligand>
</feature>
<feature type="domain" description="SIS" evidence="11">
    <location>
        <begin position="37"/>
        <end position="195"/>
    </location>
</feature>
<dbReference type="EC" id="5.3.1.28" evidence="10"/>
<sequence>MMDIKAFFDAEFDEHLDLVNKTREATRDAFIELVEICTDALNDGNKLLFFGNGGSAADAQHIATEFTVRYINDRRALPAIALTTDSSALTAIGNDFGFDHLFSRQIEALGNPDDVAIGISTSGNSKNVNLGLAKAKEMGLIATGWTGKTGGDMVDLCDPLMIVPSNTTARIQEMHIQIGQMLVGALEHTLGLTKK</sequence>
<feature type="binding site" evidence="10">
    <location>
        <position position="172"/>
    </location>
    <ligand>
        <name>substrate</name>
    </ligand>
</feature>
<dbReference type="InterPro" id="IPR035461">
    <property type="entry name" value="GmhA/DiaA"/>
</dbReference>
<evidence type="ECO:0000259" key="11">
    <source>
        <dbReference type="PROSITE" id="PS51464"/>
    </source>
</evidence>
<evidence type="ECO:0000256" key="10">
    <source>
        <dbReference type="HAMAP-Rule" id="MF_00067"/>
    </source>
</evidence>
<comment type="caution">
    <text evidence="12">The sequence shown here is derived from an EMBL/GenBank/DDBJ whole genome shotgun (WGS) entry which is preliminary data.</text>
</comment>
<evidence type="ECO:0000256" key="3">
    <source>
        <dbReference type="ARBA" id="ARBA00004496"/>
    </source>
</evidence>
<keyword evidence="13" id="KW-1185">Reference proteome</keyword>
<keyword evidence="8 10" id="KW-0413">Isomerase</keyword>
<accession>A0ABX0WV09</accession>
<evidence type="ECO:0000313" key="12">
    <source>
        <dbReference type="EMBL" id="NJB73153.1"/>
    </source>
</evidence>
<dbReference type="HAMAP" id="MF_00067">
    <property type="entry name" value="GmhA"/>
    <property type="match status" value="1"/>
</dbReference>
<evidence type="ECO:0000256" key="6">
    <source>
        <dbReference type="ARBA" id="ARBA00022723"/>
    </source>
</evidence>
<dbReference type="EMBL" id="JAATJD010000001">
    <property type="protein sequence ID" value="NJB73153.1"/>
    <property type="molecule type" value="Genomic_DNA"/>
</dbReference>
<dbReference type="Proteomes" id="UP000556869">
    <property type="component" value="Unassembled WGS sequence"/>
</dbReference>
<protein>
    <recommendedName>
        <fullName evidence="10">Phosphoheptose isomerase</fullName>
        <ecNumber evidence="10">5.3.1.28</ecNumber>
    </recommendedName>
    <alternativeName>
        <fullName evidence="10">Sedoheptulose 7-phosphate isomerase</fullName>
    </alternativeName>
</protein>
<feature type="binding site" evidence="10">
    <location>
        <position position="65"/>
    </location>
    <ligand>
        <name>Zn(2+)</name>
        <dbReference type="ChEBI" id="CHEBI:29105"/>
    </ligand>
</feature>